<sequence length="141" mass="15760">SYAHPGDDNLSLLSLHLETASQTERSRQKPGNRRESLATVPGTVQQRRRRGGSESSSDNDSPARRSTKYHRREVQAASKRRGNSLTRLEHRTSQPALWTPNSIGSGPRTPVVTRGRHQNLGGGRRRKSPDPLNQFGFALHY</sequence>
<dbReference type="AlphaFoldDB" id="A0AAV2RZJ6"/>
<evidence type="ECO:0000313" key="2">
    <source>
        <dbReference type="EMBL" id="CAL4149631.1"/>
    </source>
</evidence>
<feature type="non-terminal residue" evidence="2">
    <location>
        <position position="1"/>
    </location>
</feature>
<reference evidence="2 3" key="1">
    <citation type="submission" date="2024-05" db="EMBL/GenBank/DDBJ databases">
        <authorList>
            <person name="Wallberg A."/>
        </authorList>
    </citation>
    <scope>NUCLEOTIDE SEQUENCE [LARGE SCALE GENOMIC DNA]</scope>
</reference>
<accession>A0AAV2RZJ6</accession>
<organism evidence="2 3">
    <name type="scientific">Meganyctiphanes norvegica</name>
    <name type="common">Northern krill</name>
    <name type="synonym">Thysanopoda norvegica</name>
    <dbReference type="NCBI Taxonomy" id="48144"/>
    <lineage>
        <taxon>Eukaryota</taxon>
        <taxon>Metazoa</taxon>
        <taxon>Ecdysozoa</taxon>
        <taxon>Arthropoda</taxon>
        <taxon>Crustacea</taxon>
        <taxon>Multicrustacea</taxon>
        <taxon>Malacostraca</taxon>
        <taxon>Eumalacostraca</taxon>
        <taxon>Eucarida</taxon>
        <taxon>Euphausiacea</taxon>
        <taxon>Euphausiidae</taxon>
        <taxon>Meganyctiphanes</taxon>
    </lineage>
</organism>
<evidence type="ECO:0000256" key="1">
    <source>
        <dbReference type="SAM" id="MobiDB-lite"/>
    </source>
</evidence>
<gene>
    <name evidence="2" type="ORF">MNOR_LOCUS30481</name>
</gene>
<dbReference type="EMBL" id="CAXKWB010037328">
    <property type="protein sequence ID" value="CAL4149631.1"/>
    <property type="molecule type" value="Genomic_DNA"/>
</dbReference>
<name>A0AAV2RZJ6_MEGNR</name>
<dbReference type="Proteomes" id="UP001497623">
    <property type="component" value="Unassembled WGS sequence"/>
</dbReference>
<proteinExistence type="predicted"/>
<keyword evidence="3" id="KW-1185">Reference proteome</keyword>
<comment type="caution">
    <text evidence="2">The sequence shown here is derived from an EMBL/GenBank/DDBJ whole genome shotgun (WGS) entry which is preliminary data.</text>
</comment>
<feature type="compositionally biased region" description="Polar residues" evidence="1">
    <location>
        <begin position="93"/>
        <end position="104"/>
    </location>
</feature>
<evidence type="ECO:0000313" key="3">
    <source>
        <dbReference type="Proteomes" id="UP001497623"/>
    </source>
</evidence>
<feature type="region of interest" description="Disordered" evidence="1">
    <location>
        <begin position="1"/>
        <end position="133"/>
    </location>
</feature>
<protein>
    <submittedName>
        <fullName evidence="2">Uncharacterized protein</fullName>
    </submittedName>
</protein>
<feature type="compositionally biased region" description="Basic and acidic residues" evidence="1">
    <location>
        <begin position="24"/>
        <end position="36"/>
    </location>
</feature>